<dbReference type="EMBL" id="AEPD01000021">
    <property type="protein sequence ID" value="EFU31022.1"/>
    <property type="molecule type" value="Genomic_DNA"/>
</dbReference>
<name>E6K645_9BACT</name>
<dbReference type="STRING" id="873513.HMPREF6485_1081"/>
<keyword evidence="2" id="KW-1185">Reference proteome</keyword>
<sequence>MCLTPLETNGEKTAASCHVPFIAVILLSGVTNCPANHYKENDSMTGKTEKTLFLCF</sequence>
<organism evidence="1 2">
    <name type="scientific">Segatella buccae ATCC 33574</name>
    <dbReference type="NCBI Taxonomy" id="873513"/>
    <lineage>
        <taxon>Bacteria</taxon>
        <taxon>Pseudomonadati</taxon>
        <taxon>Bacteroidota</taxon>
        <taxon>Bacteroidia</taxon>
        <taxon>Bacteroidales</taxon>
        <taxon>Prevotellaceae</taxon>
        <taxon>Segatella</taxon>
    </lineage>
</organism>
<gene>
    <name evidence="1" type="ORF">HMPREF6485_1081</name>
</gene>
<evidence type="ECO:0000313" key="1">
    <source>
        <dbReference type="EMBL" id="EFU31022.1"/>
    </source>
</evidence>
<accession>E6K645</accession>
<dbReference type="Proteomes" id="UP000003112">
    <property type="component" value="Unassembled WGS sequence"/>
</dbReference>
<evidence type="ECO:0000313" key="2">
    <source>
        <dbReference type="Proteomes" id="UP000003112"/>
    </source>
</evidence>
<protein>
    <submittedName>
        <fullName evidence="1">Uncharacterized protein</fullName>
    </submittedName>
</protein>
<comment type="caution">
    <text evidence="1">The sequence shown here is derived from an EMBL/GenBank/DDBJ whole genome shotgun (WGS) entry which is preliminary data.</text>
</comment>
<proteinExistence type="predicted"/>
<dbReference type="HOGENOM" id="CLU_3010423_0_0_10"/>
<reference evidence="1 2" key="1">
    <citation type="submission" date="2010-10" db="EMBL/GenBank/DDBJ databases">
        <authorList>
            <person name="Muzny D."/>
            <person name="Qin X."/>
            <person name="Deng J."/>
            <person name="Jiang H."/>
            <person name="Liu Y."/>
            <person name="Qu J."/>
            <person name="Song X.-Z."/>
            <person name="Zhang L."/>
            <person name="Thornton R."/>
            <person name="Coyle M."/>
            <person name="Francisco L."/>
            <person name="Jackson L."/>
            <person name="Javaid M."/>
            <person name="Korchina V."/>
            <person name="Kovar C."/>
            <person name="Mata R."/>
            <person name="Mathew T."/>
            <person name="Ngo R."/>
            <person name="Nguyen L."/>
            <person name="Nguyen N."/>
            <person name="Okwuonu G."/>
            <person name="Ongeri F."/>
            <person name="Pham C."/>
            <person name="Simmons D."/>
            <person name="Wilczek-Boney K."/>
            <person name="Hale W."/>
            <person name="Jakkamsetti A."/>
            <person name="Pham P."/>
            <person name="Ruth R."/>
            <person name="San Lucas F."/>
            <person name="Warren J."/>
            <person name="Zhang J."/>
            <person name="Zhao Z."/>
            <person name="Zhou C."/>
            <person name="Zhu D."/>
            <person name="Lee S."/>
            <person name="Bess C."/>
            <person name="Blankenburg K."/>
            <person name="Forbes L."/>
            <person name="Fu Q."/>
            <person name="Gubbala S."/>
            <person name="Hirani K."/>
            <person name="Jayaseelan J.C."/>
            <person name="Lara F."/>
            <person name="Munidasa M."/>
            <person name="Palculict T."/>
            <person name="Patil S."/>
            <person name="Pu L.-L."/>
            <person name="Saada N."/>
            <person name="Tang L."/>
            <person name="Weissenberger G."/>
            <person name="Zhu Y."/>
            <person name="Hemphill L."/>
            <person name="Shang Y."/>
            <person name="Youmans B."/>
            <person name="Ayvaz T."/>
            <person name="Ross M."/>
            <person name="Santibanez J."/>
            <person name="Aqrawi P."/>
            <person name="Gross S."/>
            <person name="Joshi V."/>
            <person name="Fowler G."/>
            <person name="Nazareth L."/>
            <person name="Reid J."/>
            <person name="Worley K."/>
            <person name="Petrosino J."/>
            <person name="Highlander S."/>
            <person name="Gibbs R."/>
        </authorList>
    </citation>
    <scope>NUCLEOTIDE SEQUENCE [LARGE SCALE GENOMIC DNA]</scope>
    <source>
        <strain evidence="1 2">ATCC 33574</strain>
    </source>
</reference>
<dbReference type="AlphaFoldDB" id="E6K645"/>